<dbReference type="Proteomes" id="UP000832011">
    <property type="component" value="Chromosome"/>
</dbReference>
<protein>
    <submittedName>
        <fullName evidence="1">Uncharacterized protein</fullName>
    </submittedName>
</protein>
<proteinExistence type="predicted"/>
<keyword evidence="2" id="KW-1185">Reference proteome</keyword>
<dbReference type="RefSeq" id="WP_058357180.1">
    <property type="nucleotide sequence ID" value="NZ_CABKVG010000010.1"/>
</dbReference>
<evidence type="ECO:0000313" key="1">
    <source>
        <dbReference type="EMBL" id="UOO89491.1"/>
    </source>
</evidence>
<accession>A0ABY4E168</accession>
<organism evidence="1 2">
    <name type="scientific">Vitreoscilla massiliensis</name>
    <dbReference type="NCBI Taxonomy" id="1689272"/>
    <lineage>
        <taxon>Bacteria</taxon>
        <taxon>Pseudomonadati</taxon>
        <taxon>Pseudomonadota</taxon>
        <taxon>Betaproteobacteria</taxon>
        <taxon>Neisseriales</taxon>
        <taxon>Neisseriaceae</taxon>
        <taxon>Vitreoscilla</taxon>
    </lineage>
</organism>
<sequence>MAELTFKLWLDAEMTIPLPLENGKPVLRLEFNGAESKTGLLYFGSPNPSRQLSVQESSTDTKIKLSVAEANQAWVAGKAVTSGKIVQPENGYMYRASKGGTTGATAPTWPTVVDTGVDDGTTRWVNIGKAFDMSDIKLASSESGLASGNQVLDLAATLASGAPVPIWFKATNTDAYLRSDATDPIIRIQINKVTEKAV</sequence>
<name>A0ABY4E168_9NEIS</name>
<dbReference type="EMBL" id="CP091511">
    <property type="protein sequence ID" value="UOO89491.1"/>
    <property type="molecule type" value="Genomic_DNA"/>
</dbReference>
<evidence type="ECO:0000313" key="2">
    <source>
        <dbReference type="Proteomes" id="UP000832011"/>
    </source>
</evidence>
<gene>
    <name evidence="1" type="ORF">LVJ82_00480</name>
</gene>
<reference evidence="1 2" key="1">
    <citation type="journal article" date="2022" name="Res Sq">
        <title>Evolution of multicellular longitudinally dividing oral cavity symbionts (Neisseriaceae).</title>
        <authorList>
            <person name="Nyongesa S."/>
            <person name="Weber P."/>
            <person name="Bernet E."/>
            <person name="Pullido F."/>
            <person name="Nieckarz M."/>
            <person name="Delaby M."/>
            <person name="Nieves C."/>
            <person name="Viehboeck T."/>
            <person name="Krause N."/>
            <person name="Rivera-Millot A."/>
            <person name="Nakamura A."/>
            <person name="Vischer N."/>
            <person name="VanNieuwenhze M."/>
            <person name="Brun Y."/>
            <person name="Cava F."/>
            <person name="Bulgheresi S."/>
            <person name="Veyrier F."/>
        </authorList>
    </citation>
    <scope>NUCLEOTIDE SEQUENCE [LARGE SCALE GENOMIC DNA]</scope>
    <source>
        <strain evidence="1 2">SN4</strain>
    </source>
</reference>